<name>A0A1N5STY5_9ARCH</name>
<dbReference type="Gene3D" id="3.60.15.10">
    <property type="entry name" value="Ribonuclease Z/Hydroxyacylglutathione hydrolase-like"/>
    <property type="match status" value="1"/>
</dbReference>
<dbReference type="RefSeq" id="WP_148689537.1">
    <property type="nucleotide sequence ID" value="NZ_LT671858.1"/>
</dbReference>
<proteinExistence type="predicted"/>
<dbReference type="Proteomes" id="UP000195607">
    <property type="component" value="Chromosome I"/>
</dbReference>
<gene>
    <name evidence="1" type="ORF">CSP5_0353</name>
</gene>
<dbReference type="AlphaFoldDB" id="A0A1N5STY5"/>
<sequence>MLIPVSRNIFRWRSNDPELGIDQYGTMLLKGDSIVIIDPPMVPGLVEAIKTLGKPECVIMTSPAHSRGSNILARRLGIELYIPEITENDEKEREIKSLHLDWAKRYNEHTKLPIGIKAHHMRPMTENGDIVVDEMELEFENFLILGDSAWGVNGKINYFPANIMPDEGRTKETANRKALEALIKKTAAKSLISGHGEVIHGLS</sequence>
<dbReference type="GeneID" id="41587655"/>
<evidence type="ECO:0000313" key="1">
    <source>
        <dbReference type="EMBL" id="SIM39553.1"/>
    </source>
</evidence>
<dbReference type="EMBL" id="LT671858">
    <property type="protein sequence ID" value="SIM39553.1"/>
    <property type="molecule type" value="Genomic_DNA"/>
</dbReference>
<protein>
    <submittedName>
        <fullName evidence="1">Metallo-beta-lactamase superfamily enzyme</fullName>
    </submittedName>
</protein>
<organism evidence="1 2">
    <name type="scientific">Cuniculiplasma divulgatum</name>
    <dbReference type="NCBI Taxonomy" id="1673428"/>
    <lineage>
        <taxon>Archaea</taxon>
        <taxon>Methanobacteriati</taxon>
        <taxon>Thermoplasmatota</taxon>
        <taxon>Thermoplasmata</taxon>
        <taxon>Thermoplasmatales</taxon>
        <taxon>Cuniculiplasmataceae</taxon>
        <taxon>Cuniculiplasma</taxon>
    </lineage>
</organism>
<accession>A0A1N5STY5</accession>
<evidence type="ECO:0000313" key="2">
    <source>
        <dbReference type="Proteomes" id="UP000195607"/>
    </source>
</evidence>
<reference evidence="1 2" key="1">
    <citation type="submission" date="2016-04" db="EMBL/GenBank/DDBJ databases">
        <authorList>
            <person name="Evans L.H."/>
            <person name="Alamgir A."/>
            <person name="Owens N."/>
            <person name="Weber N.D."/>
            <person name="Virtaneva K."/>
            <person name="Barbian K."/>
            <person name="Babar A."/>
            <person name="Rosenke K."/>
        </authorList>
    </citation>
    <scope>NUCLEOTIDE SEQUENCE [LARGE SCALE GENOMIC DNA]</scope>
    <source>
        <strain evidence="2">S5(T) (JCM 30642 \VKM B-2941)</strain>
    </source>
</reference>
<dbReference type="InterPro" id="IPR036866">
    <property type="entry name" value="RibonucZ/Hydroxyglut_hydro"/>
</dbReference>
<dbReference type="SUPFAM" id="SSF56281">
    <property type="entry name" value="Metallo-hydrolase/oxidoreductase"/>
    <property type="match status" value="1"/>
</dbReference>